<dbReference type="AlphaFoldDB" id="A0A9X9WXZ8"/>
<comment type="caution">
    <text evidence="1">The sequence shown here is derived from an EMBL/GenBank/DDBJ whole genome shotgun (WGS) entry which is preliminary data.</text>
</comment>
<gene>
    <name evidence="1" type="ORF">GXW76_12670</name>
</gene>
<keyword evidence="2" id="KW-1185">Reference proteome</keyword>
<dbReference type="EMBL" id="JAAEDM010000031">
    <property type="protein sequence ID" value="MBR0672027.1"/>
    <property type="molecule type" value="Genomic_DNA"/>
</dbReference>
<dbReference type="Proteomes" id="UP001138751">
    <property type="component" value="Unassembled WGS sequence"/>
</dbReference>
<reference evidence="1" key="2">
    <citation type="journal article" date="2021" name="Syst. Appl. Microbiol.">
        <title>Roseomonas hellenica sp. nov., isolated from roots of wild-growing Alkanna tinctoria.</title>
        <authorList>
            <person name="Rat A."/>
            <person name="Naranjo H.D."/>
            <person name="Lebbe L."/>
            <person name="Cnockaert M."/>
            <person name="Krigas N."/>
            <person name="Grigoriadou K."/>
            <person name="Maloupa E."/>
            <person name="Willems A."/>
        </authorList>
    </citation>
    <scope>NUCLEOTIDE SEQUENCE</scope>
    <source>
        <strain evidence="1">LMG 31231</strain>
    </source>
</reference>
<evidence type="ECO:0000313" key="1">
    <source>
        <dbReference type="EMBL" id="MBR0672027.1"/>
    </source>
</evidence>
<sequence>MLPAVAGCGQTLVFAERSGVNLSIRADATSRPPLAVNFGLDRASGTIVPPRARGEDGRPQGEAINMFAGFQVDRRGEVATQQPVNVDLRVSTQFASGAAALKVAGAPDVVRDIVTLGQFPLAEATPEALQARVAALSRRILGLSPEAARRALTLLGLPSGGADPKRQLREVLSVRNTSADQVAAIESAVRTAAGG</sequence>
<evidence type="ECO:0000313" key="2">
    <source>
        <dbReference type="Proteomes" id="UP001138751"/>
    </source>
</evidence>
<accession>A0A9X9WXZ8</accession>
<protein>
    <submittedName>
        <fullName evidence="1">Uncharacterized protein</fullName>
    </submittedName>
</protein>
<reference evidence="1" key="1">
    <citation type="submission" date="2020-01" db="EMBL/GenBank/DDBJ databases">
        <authorList>
            <person name="Rat A."/>
        </authorList>
    </citation>
    <scope>NUCLEOTIDE SEQUENCE</scope>
    <source>
        <strain evidence="1">LMG 31231</strain>
    </source>
</reference>
<proteinExistence type="predicted"/>
<organism evidence="1 2">
    <name type="scientific">Neoroseomonas soli</name>
    <dbReference type="NCBI Taxonomy" id="1081025"/>
    <lineage>
        <taxon>Bacteria</taxon>
        <taxon>Pseudomonadati</taxon>
        <taxon>Pseudomonadota</taxon>
        <taxon>Alphaproteobacteria</taxon>
        <taxon>Acetobacterales</taxon>
        <taxon>Acetobacteraceae</taxon>
        <taxon>Neoroseomonas</taxon>
    </lineage>
</organism>
<name>A0A9X9WXZ8_9PROT</name>